<feature type="domain" description="Flagellar hook-associated protein 2 C-terminal" evidence="7">
    <location>
        <begin position="228"/>
        <end position="454"/>
    </location>
</feature>
<comment type="subunit">
    <text evidence="2 5">Homopentamer.</text>
</comment>
<proteinExistence type="inferred from homology"/>
<evidence type="ECO:0000256" key="3">
    <source>
        <dbReference type="ARBA" id="ARBA00023054"/>
    </source>
</evidence>
<keyword evidence="4 5" id="KW-0975">Bacterial flagellum</keyword>
<keyword evidence="3" id="KW-0175">Coiled coil</keyword>
<comment type="caution">
    <text evidence="8">The sequence shown here is derived from an EMBL/GenBank/DDBJ whole genome shotgun (WGS) entry which is preliminary data.</text>
</comment>
<dbReference type="InterPro" id="IPR040026">
    <property type="entry name" value="FliD"/>
</dbReference>
<dbReference type="Proteomes" id="UP000321822">
    <property type="component" value="Unassembled WGS sequence"/>
</dbReference>
<protein>
    <recommendedName>
        <fullName evidence="5">Flagellar hook-associated protein 2</fullName>
        <shortName evidence="5">HAP2</shortName>
    </recommendedName>
    <alternativeName>
        <fullName evidence="5">Flagellar cap protein</fullName>
    </alternativeName>
</protein>
<name>A0A5C6QM31_9GAMM</name>
<evidence type="ECO:0000256" key="4">
    <source>
        <dbReference type="ARBA" id="ARBA00023143"/>
    </source>
</evidence>
<reference evidence="8 9" key="1">
    <citation type="submission" date="2019-07" db="EMBL/GenBank/DDBJ databases">
        <title>Genomes of sea-ice associated Colwellia species.</title>
        <authorList>
            <person name="Bowman J.P."/>
        </authorList>
    </citation>
    <scope>NUCLEOTIDE SEQUENCE [LARGE SCALE GENOMIC DNA]</scope>
    <source>
        <strain evidence="8 9">ACAM 459</strain>
    </source>
</reference>
<keyword evidence="8" id="KW-0969">Cilium</keyword>
<dbReference type="InterPro" id="IPR001917">
    <property type="entry name" value="Aminotrans_II_pyridoxalP_BS"/>
</dbReference>
<comment type="function">
    <text evidence="5">Required for morphogenesis and for the elongation of the flagellar filament by facilitating polymerization of the flagellin monomers at the tip of growing filament. Forms a capping structure, which prevents flagellin subunits (transported through the central channel of the flagellum) from leaking out without polymerization at the distal end.</text>
</comment>
<evidence type="ECO:0000256" key="5">
    <source>
        <dbReference type="RuleBase" id="RU362066"/>
    </source>
</evidence>
<feature type="domain" description="Flagellar hook-associated protein 2 N-terminal" evidence="6">
    <location>
        <begin position="11"/>
        <end position="107"/>
    </location>
</feature>
<dbReference type="EMBL" id="VOLT01000003">
    <property type="protein sequence ID" value="TWX69542.1"/>
    <property type="molecule type" value="Genomic_DNA"/>
</dbReference>
<dbReference type="PANTHER" id="PTHR30288">
    <property type="entry name" value="FLAGELLAR CAP/ASSEMBLY PROTEIN FLID"/>
    <property type="match status" value="1"/>
</dbReference>
<dbReference type="InterPro" id="IPR010809">
    <property type="entry name" value="FliD_C"/>
</dbReference>
<keyword evidence="8" id="KW-0966">Cell projection</keyword>
<evidence type="ECO:0000259" key="7">
    <source>
        <dbReference type="Pfam" id="PF07195"/>
    </source>
</evidence>
<dbReference type="GO" id="GO:0005576">
    <property type="term" value="C:extracellular region"/>
    <property type="evidence" value="ECO:0007669"/>
    <property type="project" value="UniProtKB-SubCell"/>
</dbReference>
<dbReference type="OrthoDB" id="9810816at2"/>
<dbReference type="GO" id="GO:0007155">
    <property type="term" value="P:cell adhesion"/>
    <property type="evidence" value="ECO:0007669"/>
    <property type="project" value="InterPro"/>
</dbReference>
<dbReference type="Pfam" id="PF07196">
    <property type="entry name" value="Flagellin_IN"/>
    <property type="match status" value="1"/>
</dbReference>
<dbReference type="PANTHER" id="PTHR30288:SF0">
    <property type="entry name" value="FLAGELLAR HOOK-ASSOCIATED PROTEIN 2"/>
    <property type="match status" value="1"/>
</dbReference>
<comment type="subcellular location">
    <subcellularLocation>
        <location evidence="5">Secreted</location>
    </subcellularLocation>
    <subcellularLocation>
        <location evidence="5">Bacterial flagellum</location>
    </subcellularLocation>
</comment>
<evidence type="ECO:0000256" key="1">
    <source>
        <dbReference type="ARBA" id="ARBA00009764"/>
    </source>
</evidence>
<evidence type="ECO:0000313" key="9">
    <source>
        <dbReference type="Proteomes" id="UP000321822"/>
    </source>
</evidence>
<dbReference type="Pfam" id="PF02465">
    <property type="entry name" value="FliD_N"/>
    <property type="match status" value="1"/>
</dbReference>
<dbReference type="Pfam" id="PF07195">
    <property type="entry name" value="FliD_C"/>
    <property type="match status" value="1"/>
</dbReference>
<dbReference type="InterPro" id="IPR003481">
    <property type="entry name" value="FliD_N"/>
</dbReference>
<evidence type="ECO:0000256" key="2">
    <source>
        <dbReference type="ARBA" id="ARBA00011255"/>
    </source>
</evidence>
<keyword evidence="5" id="KW-0964">Secreted</keyword>
<dbReference type="GO" id="GO:0071973">
    <property type="term" value="P:bacterial-type flagellum-dependent cell motility"/>
    <property type="evidence" value="ECO:0007669"/>
    <property type="project" value="TreeGrafter"/>
</dbReference>
<keyword evidence="8" id="KW-0282">Flagellum</keyword>
<accession>A0A5C6QM31</accession>
<dbReference type="GO" id="GO:0016740">
    <property type="term" value="F:transferase activity"/>
    <property type="evidence" value="ECO:0007669"/>
    <property type="project" value="InterPro"/>
</dbReference>
<dbReference type="GO" id="GO:0009421">
    <property type="term" value="C:bacterial-type flagellum filament cap"/>
    <property type="evidence" value="ECO:0007669"/>
    <property type="project" value="InterPro"/>
</dbReference>
<sequence>MANITFNGLGSGLKVADIVGAIVGAEKVPYETRLNQKEGSITTDISAVGALKSALQKVQDSISNLADADRYQLREVKGNDDFISMSSNKDAEIGNYSVKVDRLAEKHKLVSTGIDSEEAIGKGTLTIKSGENSFDITASDTSTLADIRDAINDSNDNESVIATIITDDGGQHLVLSSKETGLANAITIVVDDVSDGNNQDALGLSRLAYDPDPLSATHSLSMNEATPAVDAQITIDGTLVVTNSTNTFTNVIDGVDITAKKIHAVDDDLSSVTLSENNANVEAGLNQFVKNYNALVTLSKSLGQAGEGGTGPLAGDSLLRGVMSKLRQQISTPFETSNGNTLSLSQLGVRSDRYGVLSLDKDDLNEAIANDVDGVQNFFVGSDEDPGFASSVDTLMKFYTDSGGLIDSRIEGKKSQLEGIDDDRISFGRKMDSLEARLYKQYNAMDLLVANLNATGSYITAQLDNMPGVVKQNK</sequence>
<dbReference type="RefSeq" id="WP_146785083.1">
    <property type="nucleotide sequence ID" value="NZ_VOLT01000003.1"/>
</dbReference>
<dbReference type="PROSITE" id="PS00599">
    <property type="entry name" value="AA_TRANSFER_CLASS_2"/>
    <property type="match status" value="1"/>
</dbReference>
<dbReference type="AlphaFoldDB" id="A0A5C6QM31"/>
<organism evidence="8 9">
    <name type="scientific">Colwellia demingiae</name>
    <dbReference type="NCBI Taxonomy" id="89401"/>
    <lineage>
        <taxon>Bacteria</taxon>
        <taxon>Pseudomonadati</taxon>
        <taxon>Pseudomonadota</taxon>
        <taxon>Gammaproteobacteria</taxon>
        <taxon>Alteromonadales</taxon>
        <taxon>Colwelliaceae</taxon>
        <taxon>Colwellia</taxon>
    </lineage>
</organism>
<keyword evidence="9" id="KW-1185">Reference proteome</keyword>
<comment type="similarity">
    <text evidence="1 5">Belongs to the FliD family.</text>
</comment>
<evidence type="ECO:0000313" key="8">
    <source>
        <dbReference type="EMBL" id="TWX69542.1"/>
    </source>
</evidence>
<gene>
    <name evidence="8" type="ORF">ESZ36_06145</name>
</gene>
<evidence type="ECO:0000259" key="6">
    <source>
        <dbReference type="Pfam" id="PF02465"/>
    </source>
</evidence>
<dbReference type="GO" id="GO:0009424">
    <property type="term" value="C:bacterial-type flagellum hook"/>
    <property type="evidence" value="ECO:0007669"/>
    <property type="project" value="UniProtKB-UniRule"/>
</dbReference>
<dbReference type="InterPro" id="IPR010810">
    <property type="entry name" value="Flagellin_hook_IN_motif"/>
</dbReference>